<dbReference type="InterPro" id="IPR051162">
    <property type="entry name" value="T4SS_component"/>
</dbReference>
<reference evidence="3 4" key="1">
    <citation type="submission" date="2017-10" db="EMBL/GenBank/DDBJ databases">
        <title>Complete genome sequence of Collinsella aerofaciens isolated from the gut of a healthy adult Indian.</title>
        <authorList>
            <person name="Bag S."/>
            <person name="Ghosh T.S."/>
            <person name="Das B."/>
        </authorList>
    </citation>
    <scope>NUCLEOTIDE SEQUENCE [LARGE SCALE GENOMIC DNA]</scope>
    <source>
        <strain evidence="4">indica</strain>
    </source>
</reference>
<dbReference type="PANTHER" id="PTHR30121">
    <property type="entry name" value="UNCHARACTERIZED PROTEIN YJGR-RELATED"/>
    <property type="match status" value="1"/>
</dbReference>
<dbReference type="RefSeq" id="WP_099432728.1">
    <property type="nucleotide sequence ID" value="NZ_CP024160.1"/>
</dbReference>
<accession>A0A2D1TZQ1</accession>
<evidence type="ECO:0000313" key="4">
    <source>
        <dbReference type="Proteomes" id="UP000225608"/>
    </source>
</evidence>
<dbReference type="PANTHER" id="PTHR30121:SF6">
    <property type="entry name" value="SLR6007 PROTEIN"/>
    <property type="match status" value="1"/>
</dbReference>
<protein>
    <submittedName>
        <fullName evidence="3">Conjugal transfer protein TraC</fullName>
    </submittedName>
</protein>
<feature type="region of interest" description="Disordered" evidence="1">
    <location>
        <begin position="1"/>
        <end position="50"/>
    </location>
</feature>
<dbReference type="EMBL" id="CP024160">
    <property type="protein sequence ID" value="ATP54810.1"/>
    <property type="molecule type" value="Genomic_DNA"/>
</dbReference>
<feature type="compositionally biased region" description="Basic and acidic residues" evidence="1">
    <location>
        <begin position="1"/>
        <end position="12"/>
    </location>
</feature>
<dbReference type="Gene3D" id="3.40.50.300">
    <property type="entry name" value="P-loop containing nucleotide triphosphate hydrolases"/>
    <property type="match status" value="1"/>
</dbReference>
<dbReference type="Proteomes" id="UP000225608">
    <property type="component" value="Chromosome"/>
</dbReference>
<name>A0A2D1TZQ1_9ACTN</name>
<sequence length="825" mass="91546">MSRARSNKENRPKRPSTLGLLLGGTGGRKDASKGAEAERQRRRRERDRSREMAAYVGYDAMYKDGIAQVMPGVFSQTVEFSDISYQSARKEARETAFTVMSSLFNYFPADSHVQLQVVNAPIPADEVGRKVFFEPGERATAGLAEEYNRILNDKMREGVSNLVRHRYLTYAVGADDVDAAVPKLARIRGDVEQTLARIRCSSRALDGAERLELLQGQLRPGSRFEFSWDKLSPTSGARTKDFVMPSTLDFKPEGRSDCFCSDGRYGAVLAVRSFGSVIEETYLASIIDLPLPLNVTLHVQPIAQSEALALVKRQIDWMDKEIIDEQMSAVKKGYDYQILPPELRFSKEEAEELLDFLRNKSERLFVYTGLVYTWADSLEELDRRVQQVTSVAQGCTIGLEPLHFRQRQALNSVLPLGDNHVTVSRYLTTGQVAMQMPFASQSLDEAGGGYYGQSKESGNLVLCDRKRLASPMGFVCGKPGSGKSFSVKREITNTVLAHPEDEVVIFDPAGEYGNLVGALGGANVELAPGCSAVLNPLDTADVADRADAAKLAYKTDAVLALSSALMAEGREGLPERDRSIIARCVGEAYRECARDGRLPTLGDFHAALLAQPEPEAADIALRYERYVKGAFSFFNGQSNVALDNRITNIDMHGLGQNMRVFGMITALEMVRNRVMVTPPRPNYTWLYIDEVQSLFAHPTVVEYFARLWREGRKFGLICTGISQNTSHMLANAEARDMVLNSEFFLLHKQSTADLDAWAEMLQLSATERGYIGDAVKPGEGLLISAGIRVPITDDFPKGPLYDLWNTKPAEVAEREMRRAAREAEE</sequence>
<dbReference type="Gene3D" id="1.10.8.730">
    <property type="match status" value="1"/>
</dbReference>
<evidence type="ECO:0000313" key="3">
    <source>
        <dbReference type="EMBL" id="ATP54810.1"/>
    </source>
</evidence>
<gene>
    <name evidence="3" type="ORF">CSV91_09915</name>
</gene>
<evidence type="ECO:0000259" key="2">
    <source>
        <dbReference type="Pfam" id="PF01935"/>
    </source>
</evidence>
<proteinExistence type="predicted"/>
<feature type="compositionally biased region" description="Basic and acidic residues" evidence="1">
    <location>
        <begin position="27"/>
        <end position="39"/>
    </location>
</feature>
<dbReference type="InterPro" id="IPR002789">
    <property type="entry name" value="HerA_central"/>
</dbReference>
<dbReference type="KEGG" id="caer:CSV91_09915"/>
<organism evidence="3 4">
    <name type="scientific">Collinsella aerofaciens</name>
    <dbReference type="NCBI Taxonomy" id="74426"/>
    <lineage>
        <taxon>Bacteria</taxon>
        <taxon>Bacillati</taxon>
        <taxon>Actinomycetota</taxon>
        <taxon>Coriobacteriia</taxon>
        <taxon>Coriobacteriales</taxon>
        <taxon>Coriobacteriaceae</taxon>
        <taxon>Collinsella</taxon>
    </lineage>
</organism>
<dbReference type="AlphaFoldDB" id="A0A2D1TZQ1"/>
<feature type="domain" description="Helicase HerA central" evidence="2">
    <location>
        <begin position="475"/>
        <end position="526"/>
    </location>
</feature>
<dbReference type="Pfam" id="PF01935">
    <property type="entry name" value="DUF87"/>
    <property type="match status" value="1"/>
</dbReference>
<evidence type="ECO:0000256" key="1">
    <source>
        <dbReference type="SAM" id="MobiDB-lite"/>
    </source>
</evidence>
<dbReference type="InterPro" id="IPR027417">
    <property type="entry name" value="P-loop_NTPase"/>
</dbReference>
<dbReference type="SUPFAM" id="SSF52540">
    <property type="entry name" value="P-loop containing nucleoside triphosphate hydrolases"/>
    <property type="match status" value="1"/>
</dbReference>
<dbReference type="NCBIfam" id="NF045971">
    <property type="entry name" value="conju_CD1110"/>
    <property type="match status" value="1"/>
</dbReference>